<dbReference type="GO" id="GO:0045944">
    <property type="term" value="P:positive regulation of transcription by RNA polymerase II"/>
    <property type="evidence" value="ECO:0007669"/>
    <property type="project" value="TreeGrafter"/>
</dbReference>
<gene>
    <name evidence="5" type="ORF">BCR37DRAFT_392850</name>
</gene>
<dbReference type="PANTHER" id="PTHR37534:SF23">
    <property type="entry name" value="ZN(II)2CYS6 TRANSCRIPTION FACTOR (EUROFUNG)"/>
    <property type="match status" value="1"/>
</dbReference>
<evidence type="ECO:0000259" key="4">
    <source>
        <dbReference type="PROSITE" id="PS50048"/>
    </source>
</evidence>
<comment type="subcellular location">
    <subcellularLocation>
        <location evidence="1">Nucleus</location>
    </subcellularLocation>
</comment>
<dbReference type="InterPro" id="IPR001138">
    <property type="entry name" value="Zn2Cys6_DnaBD"/>
</dbReference>
<dbReference type="EMBL" id="MCFI01000009">
    <property type="protein sequence ID" value="ORY82649.1"/>
    <property type="molecule type" value="Genomic_DNA"/>
</dbReference>
<dbReference type="SUPFAM" id="SSF57701">
    <property type="entry name" value="Zn2/Cys6 DNA-binding domain"/>
    <property type="match status" value="1"/>
</dbReference>
<sequence>MSQSNTFYANPSAALQMNDKKPIAPHKPKLVEGQVPQPKRRVKTGCLTCRKRRIKCIPAEDGSPDCNNCTKTKRVCIPAPPVVPASSGKRRPSTAKRSTSDQSVPRRENTSGPTQPAQSGYSHSFEQETLHRDLQTGVPSLANGNGYVLNQEMMQPRGSTMVELENYLLPLGGLQPTGDIGYPYLSPGLPPEVEITDSFPFTHTGPYGQDMVDYSGQRTASFSTHSASLSTPGPLMNSSLPTTMDGLNTFSAQEDFEVSDQPLEGGAPLIMDHAMQQHLLHQQIQAQQMQQQEDMLQHSQPQFPTSSYAPAMAPHISQSTSAKSSPQNMYTFLKDNTQYMDNEQTTALEWRSPPPAQLNPDQQYFLNQFIRNPPIAYGTLDERYIESPGQPPKLSIRESNFWSFVMPSMALRCPALLHALLALSEVREANMQSNSDCENRALLNYHQAVRKLGKAIKVPGSSSRDELLAATLVLAYYETTSGETMRWGRHLEGSVFLVKQRIASTYNINENAQFQFLKMPSTAEHLIWFHIHQDAVQSLLSGTGLYLDMQYILAMPLRGNPGSVMHSTDQLRVLMARVGDFVGRDRKRKEAQQNDPASLEQAFKDWNQLLGDFNSWKKALPTYFEARVIPGTYTPFGDVLVHQHPAIATIATMHLASLLCLHRYRPDLSLIPAEAGKATIMTTYPISQMILRMLSGIMVDALNNKEAEESSHVKAMINSTMPAFLAGTSLQDPDQRDYLDRMCKDIFSFTGWRTALRVCQGLDVAWGREARKFHGLVNTVDSDPTIVRETGSQAGSPGARGSFDGLPSGSQEIGVKVGGGAPESRFVLLDKSQALNAVVGVLGRLTLVKDESREQSSMSAFDTSPRDGPIAVGNNASHVHFSAYGP</sequence>
<proteinExistence type="predicted"/>
<comment type="caution">
    <text evidence="5">The sequence shown here is derived from an EMBL/GenBank/DDBJ whole genome shotgun (WGS) entry which is preliminary data.</text>
</comment>
<dbReference type="InterPro" id="IPR021858">
    <property type="entry name" value="Fun_TF"/>
</dbReference>
<dbReference type="GO" id="GO:0005634">
    <property type="term" value="C:nucleus"/>
    <property type="evidence" value="ECO:0007669"/>
    <property type="project" value="UniProtKB-SubCell"/>
</dbReference>
<feature type="compositionally biased region" description="Polar residues" evidence="3">
    <location>
        <begin position="110"/>
        <end position="124"/>
    </location>
</feature>
<dbReference type="GO" id="GO:0000976">
    <property type="term" value="F:transcription cis-regulatory region binding"/>
    <property type="evidence" value="ECO:0007669"/>
    <property type="project" value="TreeGrafter"/>
</dbReference>
<dbReference type="OrthoDB" id="5391043at2759"/>
<dbReference type="PANTHER" id="PTHR37534">
    <property type="entry name" value="TRANSCRIPTIONAL ACTIVATOR PROTEIN UGA3"/>
    <property type="match status" value="1"/>
</dbReference>
<dbReference type="Gene3D" id="4.10.240.10">
    <property type="entry name" value="Zn(2)-C6 fungal-type DNA-binding domain"/>
    <property type="match status" value="1"/>
</dbReference>
<feature type="region of interest" description="Disordered" evidence="3">
    <location>
        <begin position="1"/>
        <end position="30"/>
    </location>
</feature>
<evidence type="ECO:0000256" key="2">
    <source>
        <dbReference type="ARBA" id="ARBA00023242"/>
    </source>
</evidence>
<organism evidence="5 6">
    <name type="scientific">Protomyces lactucae-debilis</name>
    <dbReference type="NCBI Taxonomy" id="2754530"/>
    <lineage>
        <taxon>Eukaryota</taxon>
        <taxon>Fungi</taxon>
        <taxon>Dikarya</taxon>
        <taxon>Ascomycota</taxon>
        <taxon>Taphrinomycotina</taxon>
        <taxon>Taphrinomycetes</taxon>
        <taxon>Taphrinales</taxon>
        <taxon>Protomycetaceae</taxon>
        <taxon>Protomyces</taxon>
    </lineage>
</organism>
<dbReference type="SMART" id="SM00066">
    <property type="entry name" value="GAL4"/>
    <property type="match status" value="1"/>
</dbReference>
<dbReference type="RefSeq" id="XP_040725520.1">
    <property type="nucleotide sequence ID" value="XM_040871213.1"/>
</dbReference>
<dbReference type="PROSITE" id="PS50048">
    <property type="entry name" value="ZN2_CY6_FUNGAL_2"/>
    <property type="match status" value="1"/>
</dbReference>
<feature type="region of interest" description="Disordered" evidence="3">
    <location>
        <begin position="853"/>
        <end position="874"/>
    </location>
</feature>
<dbReference type="GO" id="GO:0000981">
    <property type="term" value="F:DNA-binding transcription factor activity, RNA polymerase II-specific"/>
    <property type="evidence" value="ECO:0007669"/>
    <property type="project" value="InterPro"/>
</dbReference>
<keyword evidence="6" id="KW-1185">Reference proteome</keyword>
<dbReference type="GO" id="GO:0008270">
    <property type="term" value="F:zinc ion binding"/>
    <property type="evidence" value="ECO:0007669"/>
    <property type="project" value="InterPro"/>
</dbReference>
<dbReference type="CDD" id="cd00067">
    <property type="entry name" value="GAL4"/>
    <property type="match status" value="1"/>
</dbReference>
<evidence type="ECO:0000256" key="1">
    <source>
        <dbReference type="ARBA" id="ARBA00004123"/>
    </source>
</evidence>
<dbReference type="InterPro" id="IPR036864">
    <property type="entry name" value="Zn2-C6_fun-type_DNA-bd_sf"/>
</dbReference>
<evidence type="ECO:0000313" key="5">
    <source>
        <dbReference type="EMBL" id="ORY82649.1"/>
    </source>
</evidence>
<keyword evidence="2" id="KW-0539">Nucleus</keyword>
<feature type="region of interest" description="Disordered" evidence="3">
    <location>
        <begin position="78"/>
        <end position="125"/>
    </location>
</feature>
<accession>A0A1Y2FFF3</accession>
<dbReference type="GeneID" id="63787812"/>
<name>A0A1Y2FFF3_PROLT</name>
<protein>
    <submittedName>
        <fullName evidence="5">Fungal-specific transcription factor domain-domain-containing protein</fullName>
    </submittedName>
</protein>
<feature type="domain" description="Zn(2)-C6 fungal-type" evidence="4">
    <location>
        <begin position="45"/>
        <end position="76"/>
    </location>
</feature>
<feature type="compositionally biased region" description="Polar residues" evidence="3">
    <location>
        <begin position="1"/>
        <end position="15"/>
    </location>
</feature>
<evidence type="ECO:0000313" key="6">
    <source>
        <dbReference type="Proteomes" id="UP000193685"/>
    </source>
</evidence>
<dbReference type="AlphaFoldDB" id="A0A1Y2FFF3"/>
<dbReference type="Proteomes" id="UP000193685">
    <property type="component" value="Unassembled WGS sequence"/>
</dbReference>
<feature type="region of interest" description="Disordered" evidence="3">
    <location>
        <begin position="786"/>
        <end position="815"/>
    </location>
</feature>
<dbReference type="Pfam" id="PF11951">
    <property type="entry name" value="Fungal_trans_2"/>
    <property type="match status" value="1"/>
</dbReference>
<dbReference type="STRING" id="56484.A0A1Y2FFF3"/>
<dbReference type="PROSITE" id="PS00463">
    <property type="entry name" value="ZN2_CY6_FUNGAL_1"/>
    <property type="match status" value="1"/>
</dbReference>
<evidence type="ECO:0000256" key="3">
    <source>
        <dbReference type="SAM" id="MobiDB-lite"/>
    </source>
</evidence>
<reference evidence="5 6" key="1">
    <citation type="submission" date="2016-07" db="EMBL/GenBank/DDBJ databases">
        <title>Pervasive Adenine N6-methylation of Active Genes in Fungi.</title>
        <authorList>
            <consortium name="DOE Joint Genome Institute"/>
            <person name="Mondo S.J."/>
            <person name="Dannebaum R.O."/>
            <person name="Kuo R.C."/>
            <person name="Labutti K."/>
            <person name="Haridas S."/>
            <person name="Kuo A."/>
            <person name="Salamov A."/>
            <person name="Ahrendt S.R."/>
            <person name="Lipzen A."/>
            <person name="Sullivan W."/>
            <person name="Andreopoulos W.B."/>
            <person name="Clum A."/>
            <person name="Lindquist E."/>
            <person name="Daum C."/>
            <person name="Ramamoorthy G.K."/>
            <person name="Gryganskyi A."/>
            <person name="Culley D."/>
            <person name="Magnuson J.K."/>
            <person name="James T.Y."/>
            <person name="O'Malley M.A."/>
            <person name="Stajich J.E."/>
            <person name="Spatafora J.W."/>
            <person name="Visel A."/>
            <person name="Grigoriev I.V."/>
        </authorList>
    </citation>
    <scope>NUCLEOTIDE SEQUENCE [LARGE SCALE GENOMIC DNA]</scope>
    <source>
        <strain evidence="5 6">12-1054</strain>
    </source>
</reference>